<feature type="transmembrane region" description="Helical" evidence="1">
    <location>
        <begin position="7"/>
        <end position="27"/>
    </location>
</feature>
<sequence length="191" mass="20547">MKSRFKLQALIEISLFAALGLIFDLLIPYRLPQGGSISLAMLPIFVMAFRHGLKGGLATGALVGTLQLLFGAYIFTPVQFLLDYTVAYGLVGMAGVFAGRVKHAASQGATKTLAIYLVLGALLGSMLRYAAHVISGIVFFAEYAEGPVVAYSLGYNATYMLPSFVISAIVLVLLFTTAPRFTRVATRDIRQ</sequence>
<dbReference type="NCBIfam" id="TIGR02357">
    <property type="entry name" value="ECF_ThiT_YuaJ"/>
    <property type="match status" value="1"/>
</dbReference>
<keyword evidence="1" id="KW-0812">Transmembrane</keyword>
<dbReference type="Gene3D" id="1.10.1760.20">
    <property type="match status" value="1"/>
</dbReference>
<accession>A0ABW2PRH2</accession>
<proteinExistence type="predicted"/>
<evidence type="ECO:0000313" key="2">
    <source>
        <dbReference type="EMBL" id="MFC7390143.1"/>
    </source>
</evidence>
<dbReference type="Proteomes" id="UP001596439">
    <property type="component" value="Unassembled WGS sequence"/>
</dbReference>
<comment type="caution">
    <text evidence="2">The sequence shown here is derived from an EMBL/GenBank/DDBJ whole genome shotgun (WGS) entry which is preliminary data.</text>
</comment>
<feature type="transmembrane region" description="Helical" evidence="1">
    <location>
        <begin position="81"/>
        <end position="101"/>
    </location>
</feature>
<dbReference type="EMBL" id="JBHTCE010000001">
    <property type="protein sequence ID" value="MFC7390143.1"/>
    <property type="molecule type" value="Genomic_DNA"/>
</dbReference>
<keyword evidence="1" id="KW-0472">Membrane</keyword>
<keyword evidence="3" id="KW-1185">Reference proteome</keyword>
<organism evidence="2 3">
    <name type="scientific">Exiguobacterium aestuarii</name>
    <dbReference type="NCBI Taxonomy" id="273527"/>
    <lineage>
        <taxon>Bacteria</taxon>
        <taxon>Bacillati</taxon>
        <taxon>Bacillota</taxon>
        <taxon>Bacilli</taxon>
        <taxon>Bacillales</taxon>
        <taxon>Bacillales Family XII. Incertae Sedis</taxon>
        <taxon>Exiguobacterium</taxon>
    </lineage>
</organism>
<dbReference type="InterPro" id="IPR012651">
    <property type="entry name" value="Thia_Transptr_ThiT"/>
</dbReference>
<protein>
    <submittedName>
        <fullName evidence="2">Energy-coupled thiamine transporter ThiT</fullName>
    </submittedName>
</protein>
<evidence type="ECO:0000256" key="1">
    <source>
        <dbReference type="SAM" id="Phobius"/>
    </source>
</evidence>
<name>A0ABW2PRH2_9BACL</name>
<reference evidence="3" key="1">
    <citation type="journal article" date="2019" name="Int. J. Syst. Evol. Microbiol.">
        <title>The Global Catalogue of Microorganisms (GCM) 10K type strain sequencing project: providing services to taxonomists for standard genome sequencing and annotation.</title>
        <authorList>
            <consortium name="The Broad Institute Genomics Platform"/>
            <consortium name="The Broad Institute Genome Sequencing Center for Infectious Disease"/>
            <person name="Wu L."/>
            <person name="Ma J."/>
        </authorList>
    </citation>
    <scope>NUCLEOTIDE SEQUENCE [LARGE SCALE GENOMIC DNA]</scope>
    <source>
        <strain evidence="3">CCUG 55590</strain>
    </source>
</reference>
<gene>
    <name evidence="2" type="primary">thiT</name>
    <name evidence="2" type="ORF">ACFQO8_08285</name>
</gene>
<feature type="transmembrane region" description="Helical" evidence="1">
    <location>
        <begin position="113"/>
        <end position="141"/>
    </location>
</feature>
<keyword evidence="1" id="KW-1133">Transmembrane helix</keyword>
<feature type="transmembrane region" description="Helical" evidence="1">
    <location>
        <begin position="161"/>
        <end position="181"/>
    </location>
</feature>
<dbReference type="Pfam" id="PF09515">
    <property type="entry name" value="Thia_YuaJ"/>
    <property type="match status" value="1"/>
</dbReference>
<feature type="transmembrane region" description="Helical" evidence="1">
    <location>
        <begin position="56"/>
        <end position="75"/>
    </location>
</feature>
<dbReference type="RefSeq" id="WP_214788912.1">
    <property type="nucleotide sequence ID" value="NZ_JANIEL010000023.1"/>
</dbReference>
<evidence type="ECO:0000313" key="3">
    <source>
        <dbReference type="Proteomes" id="UP001596439"/>
    </source>
</evidence>